<dbReference type="HOGENOM" id="CLU_008847_0_0_1"/>
<keyword evidence="4" id="KW-1185">Reference proteome</keyword>
<feature type="region of interest" description="Disordered" evidence="2">
    <location>
        <begin position="886"/>
        <end position="945"/>
    </location>
</feature>
<feature type="region of interest" description="Disordered" evidence="2">
    <location>
        <begin position="352"/>
        <end position="406"/>
    </location>
</feature>
<protein>
    <submittedName>
        <fullName evidence="3">Uncharacterized protein</fullName>
    </submittedName>
</protein>
<feature type="compositionally biased region" description="Polar residues" evidence="2">
    <location>
        <begin position="935"/>
        <end position="945"/>
    </location>
</feature>
<evidence type="ECO:0000256" key="2">
    <source>
        <dbReference type="SAM" id="MobiDB-lite"/>
    </source>
</evidence>
<evidence type="ECO:0000256" key="1">
    <source>
        <dbReference type="SAM" id="Coils"/>
    </source>
</evidence>
<feature type="region of interest" description="Disordered" evidence="2">
    <location>
        <begin position="642"/>
        <end position="674"/>
    </location>
</feature>
<keyword evidence="1" id="KW-0175">Coiled coil</keyword>
<evidence type="ECO:0000313" key="4">
    <source>
        <dbReference type="Proteomes" id="UP000016930"/>
    </source>
</evidence>
<feature type="compositionally biased region" description="Basic and acidic residues" evidence="2">
    <location>
        <begin position="368"/>
        <end position="389"/>
    </location>
</feature>
<dbReference type="OrthoDB" id="4088568at2759"/>
<feature type="compositionally biased region" description="Basic and acidic residues" evidence="2">
    <location>
        <begin position="842"/>
        <end position="862"/>
    </location>
</feature>
<name>M2RPI1_CERS8</name>
<sequence>MVMAALSRPTTPDSLMTNSLRQATGAIDDLTIALGNISGTSTPEPHDVTTCCCGLEDCETSMAWGAYKAKMQSRLVLSAEVGQALLRRHEAYMRRQEGHDASLSPPLDAAMTDTRSYEPRIMELLKENAALEKRLNQALLNSEVAESSNKAALHELEDARANVARLTAQQARSVGLETRLAIALQEKDDLQQERDSATQRAKLIELRVNALKERCAKLQAQATHLREDLHMQAVHREELSQEVLADARLRLEQLQEHQLGHTGHLESDEVTKVLESLVADNEALKRDNAELRNLLAESREELHTLQEEVEERRADDVSFLRHRHKLSDQSFISSAPLSPTFHVGTAPSPSALHSVFQKSQSRMNRRAVSVERGSRRPYEPLTPETDRRPLSPMEGADSIETSSQYNTTHTAFDLDESSQRAGLMDAPEKSRAQKSLLLLTRSRGVQTDLVWTGGVNLSSPSLLRGFGDHLSAAAPHDAQSESSSMTDSQSSVMSALLERANTLLNRITQADALTLTNRLKRQHLLGADVSHLSRTTVSSVLNDATNLRGQFRAFLEDDRIVTTCTRRDLRGLLKFVKDVFAEMGQLRVTLNDVILDPSVASRVSDMALHPAKASASVSTATDAAGHSAPAWMAPLSKLLGLPGASTSTGEDAATRALSPPVRPGGRGRPRGPVRIVPKREPALSASAMTVNVEFTGAGVGRAVTSTNTYAAHHPGRGGSISALAGQSLVAVAPPPAQDLSRSVMGIFAGAPRPPQEGADPWIVIPRPQRGVTLPAVAEGAGTATIGRATLRRAGRSASRLTRAVDAVIDQDTQEGTQPTLLDRTLRTRGLSDSSIHTTFLAHGEEHEEQEQARADEAARGQPDRQSVLQALSRRVTSFRFGSLYAGASGAGAGGDGAAISRPSTPTNHRASASDEAIPEGARTPRRGGQREKQHQSSPRTIQPSASRLFQRMNSQAWTAAFEAPEEAAPFFGVSPREEATYLHRTREL</sequence>
<evidence type="ECO:0000313" key="3">
    <source>
        <dbReference type="EMBL" id="EMD40357.1"/>
    </source>
</evidence>
<feature type="coiled-coil region" evidence="1">
    <location>
        <begin position="274"/>
        <end position="315"/>
    </location>
</feature>
<gene>
    <name evidence="3" type="ORF">CERSUDRAFT_110951</name>
</gene>
<dbReference type="STRING" id="914234.M2RPI1"/>
<proteinExistence type="predicted"/>
<reference evidence="3 4" key="1">
    <citation type="journal article" date="2012" name="Proc. Natl. Acad. Sci. U.S.A.">
        <title>Comparative genomics of Ceriporiopsis subvermispora and Phanerochaete chrysosporium provide insight into selective ligninolysis.</title>
        <authorList>
            <person name="Fernandez-Fueyo E."/>
            <person name="Ruiz-Duenas F.J."/>
            <person name="Ferreira P."/>
            <person name="Floudas D."/>
            <person name="Hibbett D.S."/>
            <person name="Canessa P."/>
            <person name="Larrondo L.F."/>
            <person name="James T.Y."/>
            <person name="Seelenfreund D."/>
            <person name="Lobos S."/>
            <person name="Polanco R."/>
            <person name="Tello M."/>
            <person name="Honda Y."/>
            <person name="Watanabe T."/>
            <person name="Watanabe T."/>
            <person name="Ryu J.S."/>
            <person name="Kubicek C.P."/>
            <person name="Schmoll M."/>
            <person name="Gaskell J."/>
            <person name="Hammel K.E."/>
            <person name="St John F.J."/>
            <person name="Vanden Wymelenberg A."/>
            <person name="Sabat G."/>
            <person name="Splinter BonDurant S."/>
            <person name="Syed K."/>
            <person name="Yadav J.S."/>
            <person name="Doddapaneni H."/>
            <person name="Subramanian V."/>
            <person name="Lavin J.L."/>
            <person name="Oguiza J.A."/>
            <person name="Perez G."/>
            <person name="Pisabarro A.G."/>
            <person name="Ramirez L."/>
            <person name="Santoyo F."/>
            <person name="Master E."/>
            <person name="Coutinho P.M."/>
            <person name="Henrissat B."/>
            <person name="Lombard V."/>
            <person name="Magnuson J.K."/>
            <person name="Kuees U."/>
            <person name="Hori C."/>
            <person name="Igarashi K."/>
            <person name="Samejima M."/>
            <person name="Held B.W."/>
            <person name="Barry K.W."/>
            <person name="LaButti K.M."/>
            <person name="Lapidus A."/>
            <person name="Lindquist E.A."/>
            <person name="Lucas S.M."/>
            <person name="Riley R."/>
            <person name="Salamov A.A."/>
            <person name="Hoffmeister D."/>
            <person name="Schwenk D."/>
            <person name="Hadar Y."/>
            <person name="Yarden O."/>
            <person name="de Vries R.P."/>
            <person name="Wiebenga A."/>
            <person name="Stenlid J."/>
            <person name="Eastwood D."/>
            <person name="Grigoriev I.V."/>
            <person name="Berka R.M."/>
            <person name="Blanchette R.A."/>
            <person name="Kersten P."/>
            <person name="Martinez A.T."/>
            <person name="Vicuna R."/>
            <person name="Cullen D."/>
        </authorList>
    </citation>
    <scope>NUCLEOTIDE SEQUENCE [LARGE SCALE GENOMIC DNA]</scope>
    <source>
        <strain evidence="3 4">B</strain>
    </source>
</reference>
<feature type="coiled-coil region" evidence="1">
    <location>
        <begin position="121"/>
        <end position="228"/>
    </location>
</feature>
<dbReference type="AlphaFoldDB" id="M2RPI1"/>
<feature type="region of interest" description="Disordered" evidence="2">
    <location>
        <begin position="842"/>
        <end position="866"/>
    </location>
</feature>
<feature type="compositionally biased region" description="Polar residues" evidence="2">
    <location>
        <begin position="901"/>
        <end position="910"/>
    </location>
</feature>
<dbReference type="EMBL" id="KB445792">
    <property type="protein sequence ID" value="EMD40357.1"/>
    <property type="molecule type" value="Genomic_DNA"/>
</dbReference>
<accession>M2RPI1</accession>
<dbReference type="Proteomes" id="UP000016930">
    <property type="component" value="Unassembled WGS sequence"/>
</dbReference>
<organism evidence="3 4">
    <name type="scientific">Ceriporiopsis subvermispora (strain B)</name>
    <name type="common">White-rot fungus</name>
    <name type="synonym">Gelatoporia subvermispora</name>
    <dbReference type="NCBI Taxonomy" id="914234"/>
    <lineage>
        <taxon>Eukaryota</taxon>
        <taxon>Fungi</taxon>
        <taxon>Dikarya</taxon>
        <taxon>Basidiomycota</taxon>
        <taxon>Agaricomycotina</taxon>
        <taxon>Agaricomycetes</taxon>
        <taxon>Polyporales</taxon>
        <taxon>Gelatoporiaceae</taxon>
        <taxon>Gelatoporia</taxon>
    </lineage>
</organism>